<protein>
    <submittedName>
        <fullName evidence="1">Uncharacterized protein</fullName>
    </submittedName>
</protein>
<dbReference type="EnsemblMetazoa" id="MESCA001251-RA">
    <property type="protein sequence ID" value="MESCA001251-PA"/>
    <property type="gene ID" value="MESCA001251"/>
</dbReference>
<organism evidence="1 2">
    <name type="scientific">Megaselia scalaris</name>
    <name type="common">Humpbacked fly</name>
    <name type="synonym">Phora scalaris</name>
    <dbReference type="NCBI Taxonomy" id="36166"/>
    <lineage>
        <taxon>Eukaryota</taxon>
        <taxon>Metazoa</taxon>
        <taxon>Ecdysozoa</taxon>
        <taxon>Arthropoda</taxon>
        <taxon>Hexapoda</taxon>
        <taxon>Insecta</taxon>
        <taxon>Pterygota</taxon>
        <taxon>Neoptera</taxon>
        <taxon>Endopterygota</taxon>
        <taxon>Diptera</taxon>
        <taxon>Brachycera</taxon>
        <taxon>Muscomorpha</taxon>
        <taxon>Platypezoidea</taxon>
        <taxon>Phoridae</taxon>
        <taxon>Megaseliini</taxon>
        <taxon>Megaselia</taxon>
    </lineage>
</organism>
<dbReference type="EMBL" id="CAQQ02038983">
    <property type="status" value="NOT_ANNOTATED_CDS"/>
    <property type="molecule type" value="Genomic_DNA"/>
</dbReference>
<proteinExistence type="predicted"/>
<keyword evidence="2" id="KW-1185">Reference proteome</keyword>
<accession>T1GD70</accession>
<evidence type="ECO:0000313" key="1">
    <source>
        <dbReference type="EnsemblMetazoa" id="MESCA001251-PA"/>
    </source>
</evidence>
<reference evidence="2" key="1">
    <citation type="submission" date="2013-02" db="EMBL/GenBank/DDBJ databases">
        <authorList>
            <person name="Hughes D."/>
        </authorList>
    </citation>
    <scope>NUCLEOTIDE SEQUENCE</scope>
    <source>
        <strain>Durham</strain>
        <strain evidence="2">NC isolate 2 -- Noor lab</strain>
    </source>
</reference>
<reference evidence="1" key="2">
    <citation type="submission" date="2015-06" db="UniProtKB">
        <authorList>
            <consortium name="EnsemblMetazoa"/>
        </authorList>
    </citation>
    <scope>IDENTIFICATION</scope>
</reference>
<sequence length="61" mass="7290">MFVCLPFFFSHIIWKETTRLSCYVKYKAIACLSTKVHRPAKVFIFFCFSRDFLLNFLKNDG</sequence>
<dbReference type="HOGENOM" id="CLU_2925267_0_0_1"/>
<dbReference type="Proteomes" id="UP000015102">
    <property type="component" value="Unassembled WGS sequence"/>
</dbReference>
<evidence type="ECO:0000313" key="2">
    <source>
        <dbReference type="Proteomes" id="UP000015102"/>
    </source>
</evidence>
<dbReference type="AlphaFoldDB" id="T1GD70"/>
<name>T1GD70_MEGSC</name>